<evidence type="ECO:0000256" key="1">
    <source>
        <dbReference type="SAM" id="MobiDB-lite"/>
    </source>
</evidence>
<name>A0A5C8NFP7_9ACTN</name>
<evidence type="ECO:0000313" key="3">
    <source>
        <dbReference type="EMBL" id="TXL57358.1"/>
    </source>
</evidence>
<dbReference type="Pfam" id="PF04977">
    <property type="entry name" value="DivIC"/>
    <property type="match status" value="1"/>
</dbReference>
<organism evidence="3 4">
    <name type="scientific">Aeromicrobium terrae</name>
    <dbReference type="NCBI Taxonomy" id="2498846"/>
    <lineage>
        <taxon>Bacteria</taxon>
        <taxon>Bacillati</taxon>
        <taxon>Actinomycetota</taxon>
        <taxon>Actinomycetes</taxon>
        <taxon>Propionibacteriales</taxon>
        <taxon>Nocardioidaceae</taxon>
        <taxon>Aeromicrobium</taxon>
    </lineage>
</organism>
<protein>
    <submittedName>
        <fullName evidence="3">Septum formation initiator family protein</fullName>
    </submittedName>
</protein>
<dbReference type="EMBL" id="VDUX01000008">
    <property type="protein sequence ID" value="TXL57358.1"/>
    <property type="molecule type" value="Genomic_DNA"/>
</dbReference>
<evidence type="ECO:0000256" key="2">
    <source>
        <dbReference type="SAM" id="Phobius"/>
    </source>
</evidence>
<feature type="region of interest" description="Disordered" evidence="1">
    <location>
        <begin position="1"/>
        <end position="37"/>
    </location>
</feature>
<dbReference type="AlphaFoldDB" id="A0A5C8NFP7"/>
<keyword evidence="2" id="KW-1133">Transmembrane helix</keyword>
<keyword evidence="2" id="KW-0812">Transmembrane</keyword>
<keyword evidence="2" id="KW-0472">Membrane</keyword>
<sequence length="179" mass="19716">MAPGSSRGPGRRPSSDRSRRPQRAGRPKPVAPRGRQAPRFTGRAVVLLSVVLLLIASYTSALHAWWEQRGDIQSSRAEIAMRKEAIATLEDTKKRFDDPAYIKQKARERFGWVMPGEVGYRVIGADGSVQGSVPTLDEPPTATKDQAWYDTLWGSVEQAGKDPAKAKPPADPDEVLKKQ</sequence>
<dbReference type="InterPro" id="IPR007060">
    <property type="entry name" value="FtsL/DivIC"/>
</dbReference>
<dbReference type="Proteomes" id="UP000321571">
    <property type="component" value="Unassembled WGS sequence"/>
</dbReference>
<feature type="transmembrane region" description="Helical" evidence="2">
    <location>
        <begin position="45"/>
        <end position="66"/>
    </location>
</feature>
<keyword evidence="4" id="KW-1185">Reference proteome</keyword>
<accession>A0A5C8NFP7</accession>
<feature type="compositionally biased region" description="Low complexity" evidence="1">
    <location>
        <begin position="1"/>
        <end position="12"/>
    </location>
</feature>
<dbReference type="RefSeq" id="WP_147687626.1">
    <property type="nucleotide sequence ID" value="NZ_VDUX01000008.1"/>
</dbReference>
<dbReference type="OrthoDB" id="5187715at2"/>
<feature type="region of interest" description="Disordered" evidence="1">
    <location>
        <begin position="158"/>
        <end position="179"/>
    </location>
</feature>
<proteinExistence type="predicted"/>
<comment type="caution">
    <text evidence="3">The sequence shown here is derived from an EMBL/GenBank/DDBJ whole genome shotgun (WGS) entry which is preliminary data.</text>
</comment>
<evidence type="ECO:0000313" key="4">
    <source>
        <dbReference type="Proteomes" id="UP000321571"/>
    </source>
</evidence>
<reference evidence="3 4" key="1">
    <citation type="submission" date="2019-06" db="EMBL/GenBank/DDBJ databases">
        <title>Aeromicrobium sp. nov., isolated from a maize field.</title>
        <authorList>
            <person name="Lin S.-Y."/>
            <person name="Tsai C.-F."/>
            <person name="Young C.-C."/>
        </authorList>
    </citation>
    <scope>NUCLEOTIDE SEQUENCE [LARGE SCALE GENOMIC DNA]</scope>
    <source>
        <strain evidence="3 4">CC-CFT486</strain>
    </source>
</reference>
<feature type="compositionally biased region" description="Basic and acidic residues" evidence="1">
    <location>
        <begin position="159"/>
        <end position="179"/>
    </location>
</feature>
<gene>
    <name evidence="3" type="ORF">FHP06_15080</name>
</gene>